<dbReference type="RefSeq" id="WP_037444411.1">
    <property type="nucleotide sequence ID" value="NZ_JNFF01000116.1"/>
</dbReference>
<keyword evidence="1" id="KW-0732">Signal</keyword>
<evidence type="ECO:0008006" key="4">
    <source>
        <dbReference type="Google" id="ProtNLM"/>
    </source>
</evidence>
<sequence>MKTVCLLISLFLSGFSLFAEPEINQLRDLYAQSASSKKSADQLLNLLKGADKNSAAIYIGYKGAAEMMQAKYGFNPFSKYKSFKRGKLLLEEAVKKDDKDIEVRFLRFTIQTNLPQFLGYDKQVKQDKKFLLTHLNTVRDNKLKQNIVAYLTTSRHCSEQEKMSLKYE</sequence>
<reference evidence="2 3" key="1">
    <citation type="journal article" date="1992" name="Int. J. Syst. Bacteriol.">
        <title>Sphingobacterium antarcticus sp. nov. a Psychrotrophic Bacterium from the Soils of Schirmacher Oasis, Antarctica.</title>
        <authorList>
            <person name="Shivaji S."/>
            <person name="Ray M.K."/>
            <person name="Rao N.S."/>
            <person name="Saiserr L."/>
            <person name="Jagannadham M.V."/>
            <person name="Kumar G.S."/>
            <person name="Reddy G."/>
            <person name="Bhargava P.M."/>
        </authorList>
    </citation>
    <scope>NUCLEOTIDE SEQUENCE [LARGE SCALE GENOMIC DNA]</scope>
    <source>
        <strain evidence="2 3">4BY</strain>
    </source>
</reference>
<accession>A0A081PCR3</accession>
<proteinExistence type="predicted"/>
<protein>
    <recommendedName>
        <fullName evidence="4">DUF3347 domain-containing protein</fullName>
    </recommendedName>
</protein>
<evidence type="ECO:0000313" key="3">
    <source>
        <dbReference type="Proteomes" id="UP000028007"/>
    </source>
</evidence>
<dbReference type="OrthoDB" id="663842at2"/>
<gene>
    <name evidence="2" type="ORF">N180_02300</name>
</gene>
<evidence type="ECO:0000313" key="2">
    <source>
        <dbReference type="EMBL" id="KEQ28486.1"/>
    </source>
</evidence>
<name>A0A081PCR3_9SPHI</name>
<dbReference type="AlphaFoldDB" id="A0A081PCR3"/>
<feature type="signal peptide" evidence="1">
    <location>
        <begin position="1"/>
        <end position="19"/>
    </location>
</feature>
<comment type="caution">
    <text evidence="2">The sequence shown here is derived from an EMBL/GenBank/DDBJ whole genome shotgun (WGS) entry which is preliminary data.</text>
</comment>
<dbReference type="EMBL" id="JNFF01000116">
    <property type="protein sequence ID" value="KEQ28486.1"/>
    <property type="molecule type" value="Genomic_DNA"/>
</dbReference>
<dbReference type="Proteomes" id="UP000028007">
    <property type="component" value="Unassembled WGS sequence"/>
</dbReference>
<dbReference type="eggNOG" id="ENOG5032YX8">
    <property type="taxonomic scope" value="Bacteria"/>
</dbReference>
<keyword evidence="3" id="KW-1185">Reference proteome</keyword>
<organism evidence="2 3">
    <name type="scientific">Pedobacter antarcticus 4BY</name>
    <dbReference type="NCBI Taxonomy" id="1358423"/>
    <lineage>
        <taxon>Bacteria</taxon>
        <taxon>Pseudomonadati</taxon>
        <taxon>Bacteroidota</taxon>
        <taxon>Sphingobacteriia</taxon>
        <taxon>Sphingobacteriales</taxon>
        <taxon>Sphingobacteriaceae</taxon>
        <taxon>Pedobacter</taxon>
    </lineage>
</organism>
<evidence type="ECO:0000256" key="1">
    <source>
        <dbReference type="SAM" id="SignalP"/>
    </source>
</evidence>
<feature type="chain" id="PRO_5001761616" description="DUF3347 domain-containing protein" evidence="1">
    <location>
        <begin position="20"/>
        <end position="168"/>
    </location>
</feature>